<evidence type="ECO:0000313" key="2">
    <source>
        <dbReference type="Proteomes" id="UP000035680"/>
    </source>
</evidence>
<evidence type="ECO:0000313" key="3">
    <source>
        <dbReference type="WBParaSite" id="SVE_1185000.1"/>
    </source>
</evidence>
<dbReference type="WBParaSite" id="SVE_1185000.1">
    <property type="protein sequence ID" value="SVE_1185000.1"/>
    <property type="gene ID" value="SVE_1185000"/>
</dbReference>
<dbReference type="Proteomes" id="UP000035680">
    <property type="component" value="Unassembled WGS sequence"/>
</dbReference>
<protein>
    <submittedName>
        <fullName evidence="3">CUB domain-containing protein</fullName>
    </submittedName>
</protein>
<reference evidence="3" key="2">
    <citation type="submission" date="2015-08" db="UniProtKB">
        <authorList>
            <consortium name="WormBaseParasite"/>
        </authorList>
    </citation>
    <scope>IDENTIFICATION</scope>
</reference>
<feature type="region of interest" description="Disordered" evidence="1">
    <location>
        <begin position="85"/>
        <end position="114"/>
    </location>
</feature>
<proteinExistence type="predicted"/>
<sequence>MSHGFEGKYCEKPFKDSTASDFKDNYIRNATYSDETITLSRKGRCSYFIISKSKSAYTNNTTDSPLSLLMSPSLLTVQTTTAITRKITRRKQSKPKPQCPKNPKSQKRKSGNVK</sequence>
<accession>A0A0K0FQJ3</accession>
<name>A0A0K0FQJ3_STRVS</name>
<dbReference type="AlphaFoldDB" id="A0A0K0FQJ3"/>
<organism evidence="2 3">
    <name type="scientific">Strongyloides venezuelensis</name>
    <name type="common">Threadworm</name>
    <dbReference type="NCBI Taxonomy" id="75913"/>
    <lineage>
        <taxon>Eukaryota</taxon>
        <taxon>Metazoa</taxon>
        <taxon>Ecdysozoa</taxon>
        <taxon>Nematoda</taxon>
        <taxon>Chromadorea</taxon>
        <taxon>Rhabditida</taxon>
        <taxon>Tylenchina</taxon>
        <taxon>Panagrolaimomorpha</taxon>
        <taxon>Strongyloidoidea</taxon>
        <taxon>Strongyloididae</taxon>
        <taxon>Strongyloides</taxon>
    </lineage>
</organism>
<reference evidence="2" key="1">
    <citation type="submission" date="2014-07" db="EMBL/GenBank/DDBJ databases">
        <authorList>
            <person name="Martin A.A"/>
            <person name="De Silva N."/>
        </authorList>
    </citation>
    <scope>NUCLEOTIDE SEQUENCE</scope>
</reference>
<evidence type="ECO:0000256" key="1">
    <source>
        <dbReference type="SAM" id="MobiDB-lite"/>
    </source>
</evidence>
<feature type="compositionally biased region" description="Basic residues" evidence="1">
    <location>
        <begin position="104"/>
        <end position="114"/>
    </location>
</feature>
<keyword evidence="2" id="KW-1185">Reference proteome</keyword>